<name>A0A2I7M3Z7_9RHOB</name>
<dbReference type="InterPro" id="IPR010344">
    <property type="entry name" value="YbjH"/>
</dbReference>
<geneLocation type="plasmid" evidence="3">
    <name>pP88_a</name>
</geneLocation>
<accession>A0A2I7M3Z7</accession>
<evidence type="ECO:0000256" key="1">
    <source>
        <dbReference type="SAM" id="SignalP"/>
    </source>
</evidence>
<dbReference type="EMBL" id="CP010706">
    <property type="protein sequence ID" value="AUQ96611.1"/>
    <property type="molecule type" value="Genomic_DNA"/>
</dbReference>
<dbReference type="AlphaFoldDB" id="A0A2I7M3Z7"/>
<organism evidence="3 4">
    <name type="scientific">Phaeobacter inhibens</name>
    <dbReference type="NCBI Taxonomy" id="221822"/>
    <lineage>
        <taxon>Bacteria</taxon>
        <taxon>Pseudomonadati</taxon>
        <taxon>Pseudomonadota</taxon>
        <taxon>Alphaproteobacteria</taxon>
        <taxon>Rhodobacterales</taxon>
        <taxon>Roseobacteraceae</taxon>
        <taxon>Phaeobacter</taxon>
    </lineage>
</organism>
<reference evidence="3 4" key="1">
    <citation type="journal article" date="2017" name="Front. Microbiol.">
        <title>Phaeobacter piscinae sp. nov., a species of the Roseobacter group and potential aquaculture probiont.</title>
        <authorList>
            <person name="Sonnenschein E.C."/>
            <person name="Phippen C.B.W."/>
            <person name="Nielsen K.F."/>
            <person name="Mateiu R.V."/>
            <person name="Melchiorsen J."/>
            <person name="Gram L."/>
            <person name="Overmann J."/>
            <person name="Freese H.M."/>
        </authorList>
    </citation>
    <scope>NUCLEOTIDE SEQUENCE [LARGE SCALE GENOMIC DNA]</scope>
    <source>
        <strain evidence="3 4">P88</strain>
        <plasmid evidence="4">pp88_a</plasmid>
        <plasmid evidence="3">pP88_a</plasmid>
    </source>
</reference>
<geneLocation type="plasmid" evidence="4">
    <name>pp88_a</name>
</geneLocation>
<dbReference type="Proteomes" id="UP000236447">
    <property type="component" value="Plasmid pP88_a"/>
</dbReference>
<dbReference type="EMBL" id="CP010726">
    <property type="protein sequence ID" value="AUR01123.1"/>
    <property type="molecule type" value="Genomic_DNA"/>
</dbReference>
<protein>
    <submittedName>
        <fullName evidence="3">Bacterial putative lipoprotein</fullName>
    </submittedName>
</protein>
<feature type="signal peptide" evidence="1">
    <location>
        <begin position="1"/>
        <end position="21"/>
    </location>
</feature>
<geneLocation type="plasmid" evidence="2 5">
    <name>pP66_a</name>
</geneLocation>
<reference evidence="2 5" key="3">
    <citation type="journal article" date="2017" name="Int. J. Syst. Evol. Microbiol.">
        <title>Adaptation of Surface-Associated Bacteria to the Open Ocean: A Genomically Distinct Subpopulation of Phaeobacter gallaeciensis Colonizes Pacific Mesozooplankton.</title>
        <authorList>
            <person name="Freese H.M."/>
            <person name="Methner A."/>
            <person name="Overmann J."/>
        </authorList>
    </citation>
    <scope>NUCLEOTIDE SEQUENCE [LARGE SCALE GENOMIC DNA]</scope>
    <source>
        <strain evidence="2 5">P66</strain>
        <plasmid evidence="2 5">pP66_a</plasmid>
    </source>
</reference>
<keyword evidence="5" id="KW-1185">Reference proteome</keyword>
<dbReference type="Proteomes" id="UP000236536">
    <property type="component" value="Plasmid pP66_a"/>
</dbReference>
<reference evidence="4 5" key="2">
    <citation type="journal article" date="2017" name="Genome Biol. Evol.">
        <title>Trajectories and Drivers of Genome Evolution in Surface-Associated Marine Phaeobacter.</title>
        <authorList>
            <person name="Freese H.M."/>
            <person name="Sikorski J."/>
            <person name="Bunk B."/>
            <person name="Scheuner C."/>
            <person name="Meier-Kolthoff J.P."/>
            <person name="Sproer C."/>
            <person name="Gram L."/>
            <person name="Overmann J."/>
        </authorList>
    </citation>
    <scope>NUCLEOTIDE SEQUENCE [LARGE SCALE GENOMIC DNA]</scope>
    <source>
        <strain evidence="2 5">P66</strain>
        <strain evidence="3 4">P88</strain>
        <plasmid evidence="2 5">pP66_a</plasmid>
        <plasmid evidence="3">pP88_a</plasmid>
        <plasmid evidence="4">pp88_a</plasmid>
    </source>
</reference>
<dbReference type="Pfam" id="PF06082">
    <property type="entry name" value="YjbH"/>
    <property type="match status" value="1"/>
</dbReference>
<keyword evidence="1" id="KW-0732">Signal</keyword>
<sequence length="709" mass="77645" precursor="true">MRVHAILLIGCLSTLSGPLGAIRAPAQTLSTYGTPGLVDMPTAEVLPDGTLALTTSNFDNTSRNTLTFQMLPNVYGSFRYSFLRDFDAGVGLSRYDRSFDVHFQLRRETAAGPAIAVGLRDFGGTGVYASEYLVATKHVTPDVTVTGGIGWGRLAGRGGQRNPLTALNGRFDTREDSNAGGISTTGQLDFGNWFRGDAALFGGLRWDVTPHWSVMAEYSSDTYSAEAQRGLSDVRAPFNIGASYRFDNGVTLGGSYLNGSALAVQLSYAFDPRRAAAPGGQGAAAPALKPAEQVALASWNLAQGGTNGSQSPRLNDVLKSQLEAQGLRLINFEREGASARITVENLRYGAAAQAVGRTTRVMANTLPPHLQQFEVTLAENGLPTTRIKSQRSDLYELEGDLDEAWRSLARTEIEDAPERIAVDQEIAAFPRFTYRFGPYTQLSFFDPDEPLRYEIGAELKATYQPAPGWTFAGQLRQPVIGNLDASARPSNSVLPRVRSDWARYASESDLRLSHLTADYSWRPGQDLFARVTAGYLEQMFGGISAELLWFPVGSNLALGAELNYARQRDFDVQFGFQDYDVMTGHASVYYKTRGDYHVQVDMGRYLAGDWGTTVTVDREFNNGFKVGAFATLTDASYEEFGEGSFDKGIRVEVPVAWLTGKPSRRSITQVIRPVLRDGGARLNVQTRLYDKVRDSRGRALAAQWGRYAR</sequence>
<evidence type="ECO:0000313" key="4">
    <source>
        <dbReference type="Proteomes" id="UP000236447"/>
    </source>
</evidence>
<evidence type="ECO:0000313" key="5">
    <source>
        <dbReference type="Proteomes" id="UP000236536"/>
    </source>
</evidence>
<proteinExistence type="predicted"/>
<evidence type="ECO:0000313" key="3">
    <source>
        <dbReference type="EMBL" id="AUR01123.1"/>
    </source>
</evidence>
<evidence type="ECO:0000313" key="2">
    <source>
        <dbReference type="EMBL" id="AUQ96611.1"/>
    </source>
</evidence>
<keyword evidence="3" id="KW-0449">Lipoprotein</keyword>
<feature type="chain" id="PRO_5014409835" evidence="1">
    <location>
        <begin position="22"/>
        <end position="709"/>
    </location>
</feature>
<gene>
    <name evidence="2" type="ORF">PhaeoP66_03884</name>
    <name evidence="3" type="ORF">PhaeoP88_03810</name>
</gene>
<dbReference type="RefSeq" id="WP_102875444.1">
    <property type="nucleotide sequence ID" value="NZ_CP010600.1"/>
</dbReference>
<keyword evidence="3" id="KW-0614">Plasmid</keyword>